<keyword evidence="2" id="KW-1185">Reference proteome</keyword>
<evidence type="ECO:0000313" key="2">
    <source>
        <dbReference type="Proteomes" id="UP000886653"/>
    </source>
</evidence>
<sequence>MVFATSVFHAYVHEWACQIKYNPQYNKDWGLSDGEELKQLWLFLSGLVAPLCTSTHLH</sequence>
<comment type="caution">
    <text evidence="1">The sequence shown here is derived from an EMBL/GenBank/DDBJ whole genome shotgun (WGS) entry which is preliminary data.</text>
</comment>
<proteinExistence type="predicted"/>
<evidence type="ECO:0000313" key="1">
    <source>
        <dbReference type="EMBL" id="KAG0148932.1"/>
    </source>
</evidence>
<organism evidence="1 2">
    <name type="scientific">Cronartium quercuum f. sp. fusiforme G11</name>
    <dbReference type="NCBI Taxonomy" id="708437"/>
    <lineage>
        <taxon>Eukaryota</taxon>
        <taxon>Fungi</taxon>
        <taxon>Dikarya</taxon>
        <taxon>Basidiomycota</taxon>
        <taxon>Pucciniomycotina</taxon>
        <taxon>Pucciniomycetes</taxon>
        <taxon>Pucciniales</taxon>
        <taxon>Coleosporiaceae</taxon>
        <taxon>Cronartium</taxon>
    </lineage>
</organism>
<gene>
    <name evidence="1" type="ORF">CROQUDRAFT_372481</name>
</gene>
<dbReference type="Proteomes" id="UP000886653">
    <property type="component" value="Unassembled WGS sequence"/>
</dbReference>
<dbReference type="PANTHER" id="PTHR33096:SF1">
    <property type="entry name" value="CXC1-LIKE CYSTEINE CLUSTER ASSOCIATED WITH KDZ TRANSPOSASES DOMAIN-CONTAINING PROTEIN"/>
    <property type="match status" value="1"/>
</dbReference>
<dbReference type="OrthoDB" id="2505052at2759"/>
<dbReference type="EMBL" id="MU167232">
    <property type="protein sequence ID" value="KAG0148932.1"/>
    <property type="molecule type" value="Genomic_DNA"/>
</dbReference>
<dbReference type="InterPro" id="IPR040521">
    <property type="entry name" value="KDZ"/>
</dbReference>
<accession>A0A9P6NNS3</accession>
<reference evidence="1" key="1">
    <citation type="submission" date="2013-11" db="EMBL/GenBank/DDBJ databases">
        <title>Genome sequence of the fusiform rust pathogen reveals effectors for host alternation and coevolution with pine.</title>
        <authorList>
            <consortium name="DOE Joint Genome Institute"/>
            <person name="Smith K."/>
            <person name="Pendleton A."/>
            <person name="Kubisiak T."/>
            <person name="Anderson C."/>
            <person name="Salamov A."/>
            <person name="Aerts A."/>
            <person name="Riley R."/>
            <person name="Clum A."/>
            <person name="Lindquist E."/>
            <person name="Ence D."/>
            <person name="Campbell M."/>
            <person name="Kronenberg Z."/>
            <person name="Feau N."/>
            <person name="Dhillon B."/>
            <person name="Hamelin R."/>
            <person name="Burleigh J."/>
            <person name="Smith J."/>
            <person name="Yandell M."/>
            <person name="Nelson C."/>
            <person name="Grigoriev I."/>
            <person name="Davis J."/>
        </authorList>
    </citation>
    <scope>NUCLEOTIDE SEQUENCE</scope>
    <source>
        <strain evidence="1">G11</strain>
    </source>
</reference>
<dbReference type="Pfam" id="PF18758">
    <property type="entry name" value="KDZ"/>
    <property type="match status" value="1"/>
</dbReference>
<name>A0A9P6NNS3_9BASI</name>
<dbReference type="AlphaFoldDB" id="A0A9P6NNS3"/>
<dbReference type="PANTHER" id="PTHR33096">
    <property type="entry name" value="CXC2 DOMAIN-CONTAINING PROTEIN"/>
    <property type="match status" value="1"/>
</dbReference>
<protein>
    <submittedName>
        <fullName evidence="1">Uncharacterized protein</fullName>
    </submittedName>
</protein>